<dbReference type="AlphaFoldDB" id="A0A841TQF2"/>
<evidence type="ECO:0000313" key="3">
    <source>
        <dbReference type="Proteomes" id="UP000553776"/>
    </source>
</evidence>
<accession>A0A841TQF2</accession>
<reference evidence="2 3" key="1">
    <citation type="submission" date="2020-08" db="EMBL/GenBank/DDBJ databases">
        <title>Cohnella phylogeny.</title>
        <authorList>
            <person name="Dunlap C."/>
        </authorList>
    </citation>
    <scope>NUCLEOTIDE SEQUENCE [LARGE SCALE GENOMIC DNA]</scope>
    <source>
        <strain evidence="2 3">DSM 25239</strain>
    </source>
</reference>
<feature type="region of interest" description="Disordered" evidence="1">
    <location>
        <begin position="1"/>
        <end position="25"/>
    </location>
</feature>
<dbReference type="Proteomes" id="UP000553776">
    <property type="component" value="Unassembled WGS sequence"/>
</dbReference>
<organism evidence="2 3">
    <name type="scientific">Cohnella xylanilytica</name>
    <dbReference type="NCBI Taxonomy" id="557555"/>
    <lineage>
        <taxon>Bacteria</taxon>
        <taxon>Bacillati</taxon>
        <taxon>Bacillota</taxon>
        <taxon>Bacilli</taxon>
        <taxon>Bacillales</taxon>
        <taxon>Paenibacillaceae</taxon>
        <taxon>Cohnella</taxon>
    </lineage>
</organism>
<dbReference type="RefSeq" id="WP_185133971.1">
    <property type="nucleotide sequence ID" value="NZ_JACJVR010000002.1"/>
</dbReference>
<sequence>MPKTTTNSAKTLPKAQTKEAKAAQPYSEVDVLTINEMARRLHIRTREAYNLIETPGFPLINLGGERQNRVIWGDVLQWIRQNRGGAA</sequence>
<keyword evidence="3" id="KW-1185">Reference proteome</keyword>
<evidence type="ECO:0008006" key="4">
    <source>
        <dbReference type="Google" id="ProtNLM"/>
    </source>
</evidence>
<comment type="caution">
    <text evidence="2">The sequence shown here is derived from an EMBL/GenBank/DDBJ whole genome shotgun (WGS) entry which is preliminary data.</text>
</comment>
<feature type="compositionally biased region" description="Polar residues" evidence="1">
    <location>
        <begin position="1"/>
        <end position="10"/>
    </location>
</feature>
<evidence type="ECO:0000313" key="2">
    <source>
        <dbReference type="EMBL" id="MBB6689949.1"/>
    </source>
</evidence>
<proteinExistence type="predicted"/>
<dbReference type="EMBL" id="JACJVR010000002">
    <property type="protein sequence ID" value="MBB6689949.1"/>
    <property type="molecule type" value="Genomic_DNA"/>
</dbReference>
<gene>
    <name evidence="2" type="ORF">H7B90_00895</name>
</gene>
<protein>
    <recommendedName>
        <fullName evidence="4">Helix-turn-helix protein</fullName>
    </recommendedName>
</protein>
<name>A0A841TQF2_9BACL</name>
<evidence type="ECO:0000256" key="1">
    <source>
        <dbReference type="SAM" id="MobiDB-lite"/>
    </source>
</evidence>